<evidence type="ECO:0000313" key="1">
    <source>
        <dbReference type="EMBL" id="JAH16622.1"/>
    </source>
</evidence>
<sequence length="84" mass="10010">MMVNIEIFYLFVLFQNTPKSTVKTPTIFLRETHRNYLQIHKYQRLNKVKWLQCYEAGSYWLTTSCLCTANLKKKDCSGEYFAIS</sequence>
<dbReference type="AlphaFoldDB" id="A0A0E9QJD6"/>
<proteinExistence type="predicted"/>
<protein>
    <submittedName>
        <fullName evidence="1">Uncharacterized protein</fullName>
    </submittedName>
</protein>
<accession>A0A0E9QJD6</accession>
<name>A0A0E9QJD6_ANGAN</name>
<organism evidence="1">
    <name type="scientific">Anguilla anguilla</name>
    <name type="common">European freshwater eel</name>
    <name type="synonym">Muraena anguilla</name>
    <dbReference type="NCBI Taxonomy" id="7936"/>
    <lineage>
        <taxon>Eukaryota</taxon>
        <taxon>Metazoa</taxon>
        <taxon>Chordata</taxon>
        <taxon>Craniata</taxon>
        <taxon>Vertebrata</taxon>
        <taxon>Euteleostomi</taxon>
        <taxon>Actinopterygii</taxon>
        <taxon>Neopterygii</taxon>
        <taxon>Teleostei</taxon>
        <taxon>Anguilliformes</taxon>
        <taxon>Anguillidae</taxon>
        <taxon>Anguilla</taxon>
    </lineage>
</organism>
<reference evidence="1" key="1">
    <citation type="submission" date="2014-11" db="EMBL/GenBank/DDBJ databases">
        <authorList>
            <person name="Amaro Gonzalez C."/>
        </authorList>
    </citation>
    <scope>NUCLEOTIDE SEQUENCE</scope>
</reference>
<reference evidence="1" key="2">
    <citation type="journal article" date="2015" name="Fish Shellfish Immunol.">
        <title>Early steps in the European eel (Anguilla anguilla)-Vibrio vulnificus interaction in the gills: Role of the RtxA13 toxin.</title>
        <authorList>
            <person name="Callol A."/>
            <person name="Pajuelo D."/>
            <person name="Ebbesson L."/>
            <person name="Teles M."/>
            <person name="MacKenzie S."/>
            <person name="Amaro C."/>
        </authorList>
    </citation>
    <scope>NUCLEOTIDE SEQUENCE</scope>
</reference>
<dbReference type="EMBL" id="GBXM01091955">
    <property type="protein sequence ID" value="JAH16622.1"/>
    <property type="molecule type" value="Transcribed_RNA"/>
</dbReference>